<evidence type="ECO:0000313" key="2">
    <source>
        <dbReference type="Proteomes" id="UP000828941"/>
    </source>
</evidence>
<sequence length="319" mass="37021">MDDLLCDEVWLSSSLSTHETKDHKPLEQCSCYENDEEFEQAFAVCLEKENFYMLEPDYVKYLESNNLIFARGKAIQWFIKCKSRFSLSLGTVFYAVSYLDRFVSISQCNDWEYWMVELLSIACLYIASKFNETRALSLVEIQMEGLEYTFQSSTFLKMEVILLKALRWHLNPLTTYSIVEMLIFHIESLRPQLYEKLISQVAELLLQATLDKKMLEFRKSIVGISALRCILDQLLPSISDSFIASIMRHLNQTQKDDLIKCHRIMETHTLMGLGHFHYFPSSPTTVLLKEHSGIYDFFPNGSLCISHGSDINDETIKSD</sequence>
<dbReference type="EMBL" id="CM039426">
    <property type="protein sequence ID" value="KAI4356496.1"/>
    <property type="molecule type" value="Genomic_DNA"/>
</dbReference>
<dbReference type="Proteomes" id="UP000828941">
    <property type="component" value="Chromosome 1"/>
</dbReference>
<comment type="caution">
    <text evidence="1">The sequence shown here is derived from an EMBL/GenBank/DDBJ whole genome shotgun (WGS) entry which is preliminary data.</text>
</comment>
<reference evidence="1 2" key="1">
    <citation type="journal article" date="2022" name="DNA Res.">
        <title>Chromosomal-level genome assembly of the orchid tree Bauhinia variegata (Leguminosae; Cercidoideae) supports the allotetraploid origin hypothesis of Bauhinia.</title>
        <authorList>
            <person name="Zhong Y."/>
            <person name="Chen Y."/>
            <person name="Zheng D."/>
            <person name="Pang J."/>
            <person name="Liu Y."/>
            <person name="Luo S."/>
            <person name="Meng S."/>
            <person name="Qian L."/>
            <person name="Wei D."/>
            <person name="Dai S."/>
            <person name="Zhou R."/>
        </authorList>
    </citation>
    <scope>NUCLEOTIDE SEQUENCE [LARGE SCALE GENOMIC DNA]</scope>
    <source>
        <strain evidence="1">BV-YZ2020</strain>
    </source>
</reference>
<organism evidence="1 2">
    <name type="scientific">Bauhinia variegata</name>
    <name type="common">Purple orchid tree</name>
    <name type="synonym">Phanera variegata</name>
    <dbReference type="NCBI Taxonomy" id="167791"/>
    <lineage>
        <taxon>Eukaryota</taxon>
        <taxon>Viridiplantae</taxon>
        <taxon>Streptophyta</taxon>
        <taxon>Embryophyta</taxon>
        <taxon>Tracheophyta</taxon>
        <taxon>Spermatophyta</taxon>
        <taxon>Magnoliopsida</taxon>
        <taxon>eudicotyledons</taxon>
        <taxon>Gunneridae</taxon>
        <taxon>Pentapetalae</taxon>
        <taxon>rosids</taxon>
        <taxon>fabids</taxon>
        <taxon>Fabales</taxon>
        <taxon>Fabaceae</taxon>
        <taxon>Cercidoideae</taxon>
        <taxon>Cercideae</taxon>
        <taxon>Bauhiniinae</taxon>
        <taxon>Bauhinia</taxon>
    </lineage>
</organism>
<gene>
    <name evidence="1" type="ORF">L6164_000518</name>
</gene>
<name>A0ACB9Q6X1_BAUVA</name>
<proteinExistence type="predicted"/>
<evidence type="ECO:0000313" key="1">
    <source>
        <dbReference type="EMBL" id="KAI4356496.1"/>
    </source>
</evidence>
<keyword evidence="2" id="KW-1185">Reference proteome</keyword>
<protein>
    <submittedName>
        <fullName evidence="1">Uncharacterized protein</fullName>
    </submittedName>
</protein>
<accession>A0ACB9Q6X1</accession>